<comment type="caution">
    <text evidence="1">The sequence shown here is derived from an EMBL/GenBank/DDBJ whole genome shotgun (WGS) entry which is preliminary data.</text>
</comment>
<reference evidence="1 2" key="1">
    <citation type="journal article" date="2019" name="Sci. Rep.">
        <title>Orb-weaving spider Araneus ventricosus genome elucidates the spidroin gene catalogue.</title>
        <authorList>
            <person name="Kono N."/>
            <person name="Nakamura H."/>
            <person name="Ohtoshi R."/>
            <person name="Moran D.A.P."/>
            <person name="Shinohara A."/>
            <person name="Yoshida Y."/>
            <person name="Fujiwara M."/>
            <person name="Mori M."/>
            <person name="Tomita M."/>
            <person name="Arakawa K."/>
        </authorList>
    </citation>
    <scope>NUCLEOTIDE SEQUENCE [LARGE SCALE GENOMIC DNA]</scope>
</reference>
<sequence>MNNQTAATFNWALWSRIIAPTTSGLGDDPSNRGTTRHRRCGTLVAKESHFTHVVESQRFYLWTVNDGTFSVSEDSTAKSKRETWMQPKNRSLLTAGLNNL</sequence>
<gene>
    <name evidence="1" type="ORF">AVEN_17414_1</name>
</gene>
<dbReference type="AlphaFoldDB" id="A0A4Y2GZ84"/>
<protein>
    <submittedName>
        <fullName evidence="1">Uncharacterized protein</fullName>
    </submittedName>
</protein>
<evidence type="ECO:0000313" key="2">
    <source>
        <dbReference type="Proteomes" id="UP000499080"/>
    </source>
</evidence>
<accession>A0A4Y2GZ84</accession>
<name>A0A4Y2GZ84_ARAVE</name>
<evidence type="ECO:0000313" key="1">
    <source>
        <dbReference type="EMBL" id="GBM59382.1"/>
    </source>
</evidence>
<dbReference type="EMBL" id="BGPR01001678">
    <property type="protein sequence ID" value="GBM59382.1"/>
    <property type="molecule type" value="Genomic_DNA"/>
</dbReference>
<keyword evidence="2" id="KW-1185">Reference proteome</keyword>
<proteinExistence type="predicted"/>
<organism evidence="1 2">
    <name type="scientific">Araneus ventricosus</name>
    <name type="common">Orbweaver spider</name>
    <name type="synonym">Epeira ventricosa</name>
    <dbReference type="NCBI Taxonomy" id="182803"/>
    <lineage>
        <taxon>Eukaryota</taxon>
        <taxon>Metazoa</taxon>
        <taxon>Ecdysozoa</taxon>
        <taxon>Arthropoda</taxon>
        <taxon>Chelicerata</taxon>
        <taxon>Arachnida</taxon>
        <taxon>Araneae</taxon>
        <taxon>Araneomorphae</taxon>
        <taxon>Entelegynae</taxon>
        <taxon>Araneoidea</taxon>
        <taxon>Araneidae</taxon>
        <taxon>Araneus</taxon>
    </lineage>
</organism>
<dbReference type="Proteomes" id="UP000499080">
    <property type="component" value="Unassembled WGS sequence"/>
</dbReference>